<dbReference type="GO" id="GO:1901135">
    <property type="term" value="P:carbohydrate derivative metabolic process"/>
    <property type="evidence" value="ECO:0007669"/>
    <property type="project" value="InterPro"/>
</dbReference>
<dbReference type="InterPro" id="IPR001347">
    <property type="entry name" value="SIS_dom"/>
</dbReference>
<accession>A0A268NX35</accession>
<evidence type="ECO:0000256" key="1">
    <source>
        <dbReference type="HAMAP-Rule" id="MF_01240"/>
    </source>
</evidence>
<dbReference type="Pfam" id="PF13580">
    <property type="entry name" value="SIS_2"/>
    <property type="match status" value="1"/>
</dbReference>
<dbReference type="HAMAP" id="MF_01240">
    <property type="entry name" value="UPF0309"/>
    <property type="match status" value="1"/>
</dbReference>
<protein>
    <recommendedName>
        <fullName evidence="1">UPF0309 protein CHH72_15470</fullName>
    </recommendedName>
</protein>
<feature type="domain" description="SIS" evidence="2">
    <location>
        <begin position="33"/>
        <end position="212"/>
    </location>
</feature>
<name>A0A268NX35_SHOCL</name>
<dbReference type="SUPFAM" id="SSF53697">
    <property type="entry name" value="SIS domain"/>
    <property type="match status" value="1"/>
</dbReference>
<dbReference type="InterPro" id="IPR022951">
    <property type="entry name" value="UPF0309"/>
</dbReference>
<gene>
    <name evidence="3" type="ORF">CHH72_15470</name>
</gene>
<dbReference type="EMBL" id="NPCC01000024">
    <property type="protein sequence ID" value="PAE87988.1"/>
    <property type="molecule type" value="Genomic_DNA"/>
</dbReference>
<evidence type="ECO:0000259" key="2">
    <source>
        <dbReference type="PROSITE" id="PS51464"/>
    </source>
</evidence>
<dbReference type="OMA" id="GHEWNGR"/>
<organism evidence="3 4">
    <name type="scientific">Shouchella clausii</name>
    <name type="common">Alkalihalobacillus clausii</name>
    <dbReference type="NCBI Taxonomy" id="79880"/>
    <lineage>
        <taxon>Bacteria</taxon>
        <taxon>Bacillati</taxon>
        <taxon>Bacillota</taxon>
        <taxon>Bacilli</taxon>
        <taxon>Bacillales</taxon>
        <taxon>Bacillaceae</taxon>
        <taxon>Shouchella</taxon>
    </lineage>
</organism>
<reference evidence="3 4" key="1">
    <citation type="submission" date="2017-07" db="EMBL/GenBank/DDBJ databases">
        <title>Isolation and whole genome analysis of endospore-forming bacteria from heroin.</title>
        <authorList>
            <person name="Kalinowski J."/>
            <person name="Ahrens B."/>
            <person name="Al-Dilaimi A."/>
            <person name="Winkler A."/>
            <person name="Wibberg D."/>
            <person name="Schleenbecker U."/>
            <person name="Ruckert C."/>
            <person name="Wolfel R."/>
            <person name="Grass G."/>
        </authorList>
    </citation>
    <scope>NUCLEOTIDE SEQUENCE [LARGE SCALE GENOMIC DNA]</scope>
    <source>
        <strain evidence="3 4">7539</strain>
    </source>
</reference>
<dbReference type="PROSITE" id="PS51464">
    <property type="entry name" value="SIS"/>
    <property type="match status" value="1"/>
</dbReference>
<dbReference type="InterPro" id="IPR046348">
    <property type="entry name" value="SIS_dom_sf"/>
</dbReference>
<dbReference type="AlphaFoldDB" id="A0A268NX35"/>
<evidence type="ECO:0000313" key="3">
    <source>
        <dbReference type="EMBL" id="PAE87988.1"/>
    </source>
</evidence>
<dbReference type="Proteomes" id="UP000216207">
    <property type="component" value="Unassembled WGS sequence"/>
</dbReference>
<evidence type="ECO:0000313" key="4">
    <source>
        <dbReference type="Proteomes" id="UP000216207"/>
    </source>
</evidence>
<dbReference type="Gene3D" id="3.40.50.10490">
    <property type="entry name" value="Glucose-6-phosphate isomerase like protein, domain 1"/>
    <property type="match status" value="1"/>
</dbReference>
<dbReference type="InterPro" id="IPR050099">
    <property type="entry name" value="SIS_GmhA/DiaA_subfam"/>
</dbReference>
<dbReference type="InterPro" id="IPR035472">
    <property type="entry name" value="RpiR-like_SIS"/>
</dbReference>
<dbReference type="RefSeq" id="WP_011245742.1">
    <property type="nucleotide sequence ID" value="NZ_CP154609.1"/>
</dbReference>
<dbReference type="PANTHER" id="PTHR30390">
    <property type="entry name" value="SEDOHEPTULOSE 7-PHOSPHATE ISOMERASE / DNAA INITIATOR-ASSOCIATING FACTOR FOR REPLICATION INITIATION"/>
    <property type="match status" value="1"/>
</dbReference>
<proteinExistence type="inferred from homology"/>
<sequence length="246" mass="26943">MSYVEQYYESISRLLRQTVDEGEEVLGKAADIMVHAIKEGKSLYLFGASHAGIIAEDAFYRAGGLALFNPIFSPALMLNVEPITLTSKLERLEGYGTILLESKPVKQGDVLFIHSVSGRNPVAIDMAIAAKQKGMTVISLTNVSYSKSVESRHSSGKRLFEVSDLVMDNHGEPGDAAVSVKSLSQKVAPTSTIVGSFIIHSIVLKMIEQLEEAGREVPVFRSANLDGGDAYNEAMMERHKHQIHYM</sequence>
<dbReference type="NCBIfam" id="NF002805">
    <property type="entry name" value="PRK02947.1"/>
    <property type="match status" value="1"/>
</dbReference>
<comment type="similarity">
    <text evidence="1">Belongs to the UPF0309 family.</text>
</comment>
<dbReference type="CDD" id="cd05013">
    <property type="entry name" value="SIS_RpiR"/>
    <property type="match status" value="1"/>
</dbReference>
<dbReference type="PANTHER" id="PTHR30390:SF7">
    <property type="entry name" value="PHOSPHOHEPTOSE ISOMERASE"/>
    <property type="match status" value="1"/>
</dbReference>
<dbReference type="SMR" id="A0A268NX35"/>
<comment type="caution">
    <text evidence="3">The sequence shown here is derived from an EMBL/GenBank/DDBJ whole genome shotgun (WGS) entry which is preliminary data.</text>
</comment>
<dbReference type="GO" id="GO:0097367">
    <property type="term" value="F:carbohydrate derivative binding"/>
    <property type="evidence" value="ECO:0007669"/>
    <property type="project" value="InterPro"/>
</dbReference>